<dbReference type="EMBL" id="JACHMO010000001">
    <property type="protein sequence ID" value="MBB5807302.1"/>
    <property type="molecule type" value="Genomic_DNA"/>
</dbReference>
<accession>A0A7W9HRS4</accession>
<gene>
    <name evidence="1" type="ORF">F4560_007070</name>
</gene>
<keyword evidence="2" id="KW-1185">Reference proteome</keyword>
<comment type="caution">
    <text evidence="1">The sequence shown here is derived from an EMBL/GenBank/DDBJ whole genome shotgun (WGS) entry which is preliminary data.</text>
</comment>
<evidence type="ECO:0000313" key="1">
    <source>
        <dbReference type="EMBL" id="MBB5807302.1"/>
    </source>
</evidence>
<sequence length="280" mass="31167">MSPEEATPCRHAGAPPPEIVDKVSRLINELAGEADYLSRRGLTEAEFRSALPMAIEAIRGRVSANNVERREFLKGLFEAMLNKGLIGAFTTPVAGEETVYRLSIEGRGEIAVIQKGCPDGHHSSVAWEVPKWADETYLWWLCSSMRYHPGEHVTKGVTRLRKRFFSERPGRLDGVIFHNELCGTPHRICPKMSNSIDIGGQSVPPPCVYVMPDDDETEDGWNWKGHQVRVFPELLLSLFGITAEKAATFTGHIGFQQRAGAVKTIVTGRFGPFRSTTYRS</sequence>
<proteinExistence type="predicted"/>
<dbReference type="RefSeq" id="WP_184927384.1">
    <property type="nucleotide sequence ID" value="NZ_JACHMO010000001.1"/>
</dbReference>
<reference evidence="1 2" key="1">
    <citation type="submission" date="2020-08" db="EMBL/GenBank/DDBJ databases">
        <title>Sequencing the genomes of 1000 actinobacteria strains.</title>
        <authorList>
            <person name="Klenk H.-P."/>
        </authorList>
    </citation>
    <scope>NUCLEOTIDE SEQUENCE [LARGE SCALE GENOMIC DNA]</scope>
    <source>
        <strain evidence="1 2">DSM 45486</strain>
    </source>
</reference>
<organism evidence="1 2">
    <name type="scientific">Saccharothrix ecbatanensis</name>
    <dbReference type="NCBI Taxonomy" id="1105145"/>
    <lineage>
        <taxon>Bacteria</taxon>
        <taxon>Bacillati</taxon>
        <taxon>Actinomycetota</taxon>
        <taxon>Actinomycetes</taxon>
        <taxon>Pseudonocardiales</taxon>
        <taxon>Pseudonocardiaceae</taxon>
        <taxon>Saccharothrix</taxon>
    </lineage>
</organism>
<dbReference type="Proteomes" id="UP000552097">
    <property type="component" value="Unassembled WGS sequence"/>
</dbReference>
<protein>
    <submittedName>
        <fullName evidence="1">Uncharacterized protein</fullName>
    </submittedName>
</protein>
<dbReference type="AlphaFoldDB" id="A0A7W9HRS4"/>
<evidence type="ECO:0000313" key="2">
    <source>
        <dbReference type="Proteomes" id="UP000552097"/>
    </source>
</evidence>
<name>A0A7W9HRS4_9PSEU</name>